<name>K9W999_9CYAN</name>
<dbReference type="InterPro" id="IPR019734">
    <property type="entry name" value="TPR_rpt"/>
</dbReference>
<dbReference type="CDD" id="cd02511">
    <property type="entry name" value="Beta4Glucosyltransferase"/>
    <property type="match status" value="1"/>
</dbReference>
<keyword evidence="3" id="KW-0808">Transferase</keyword>
<evidence type="ECO:0000313" key="4">
    <source>
        <dbReference type="Proteomes" id="UP000010471"/>
    </source>
</evidence>
<dbReference type="InterPro" id="IPR029044">
    <property type="entry name" value="Nucleotide-diphossugar_trans"/>
</dbReference>
<dbReference type="InterPro" id="IPR011990">
    <property type="entry name" value="TPR-like_helical_dom_sf"/>
</dbReference>
<sequence length="391" mass="43416">MIVKNEEASLSQCLRSVQDVVDEMVILDTGSGDRTVEIAQKFGAGVYHFEWCNDFSAARNHALNHVQGKWVLVLDADEVLNPEIVPQIQQAIAFDHNLVINLVRKEVGASQSPYSLVSRLFRNHPQIRFSRPYHAMIDDSVQALLQREPQWQVVSLSTVAIEHYGYQPGAIAARDKYTKARQAMEGYLNQHPQDAYVCSKLGALYIQINQVSEGVKLLERGLRAIPVEAPVLFELHYHLGNAYTRLKNLEFAVEHYQSAIQQPILLSLKLGAYNNLGNLLLGVGDLTHAKMAYETTLKIDPSFAAGHNNLGMTLKALGQLEGAIASYQKAIQLNPDYADAQQNLGVVLLKLGKVPESLAAFKSAIALHEAQKNLAEAQRLRQGLQEMGFQV</sequence>
<dbReference type="Pfam" id="PF00535">
    <property type="entry name" value="Glycos_transf_2"/>
    <property type="match status" value="1"/>
</dbReference>
<dbReference type="Proteomes" id="UP000010471">
    <property type="component" value="Chromosome"/>
</dbReference>
<dbReference type="OrthoDB" id="9815923at2"/>
<dbReference type="PANTHER" id="PTHR43630:SF2">
    <property type="entry name" value="GLYCOSYLTRANSFERASE"/>
    <property type="match status" value="1"/>
</dbReference>
<reference evidence="3 4" key="1">
    <citation type="submission" date="2012-06" db="EMBL/GenBank/DDBJ databases">
        <title>Finished chromosome of genome of Microcoleus sp. PCC 7113.</title>
        <authorList>
            <consortium name="US DOE Joint Genome Institute"/>
            <person name="Gugger M."/>
            <person name="Coursin T."/>
            <person name="Rippka R."/>
            <person name="Tandeau De Marsac N."/>
            <person name="Huntemann M."/>
            <person name="Wei C.-L."/>
            <person name="Han J."/>
            <person name="Detter J.C."/>
            <person name="Han C."/>
            <person name="Tapia R."/>
            <person name="Chen A."/>
            <person name="Kyrpides N."/>
            <person name="Mavromatis K."/>
            <person name="Markowitz V."/>
            <person name="Szeto E."/>
            <person name="Ivanova N."/>
            <person name="Pagani I."/>
            <person name="Pati A."/>
            <person name="Goodwin L."/>
            <person name="Nordberg H.P."/>
            <person name="Cantor M.N."/>
            <person name="Hua S.X."/>
            <person name="Woyke T."/>
            <person name="Kerfeld C.A."/>
        </authorList>
    </citation>
    <scope>NUCLEOTIDE SEQUENCE [LARGE SCALE GENOMIC DNA]</scope>
    <source>
        <strain evidence="3 4">PCC 7113</strain>
    </source>
</reference>
<dbReference type="GO" id="GO:0016740">
    <property type="term" value="F:transferase activity"/>
    <property type="evidence" value="ECO:0007669"/>
    <property type="project" value="UniProtKB-KW"/>
</dbReference>
<dbReference type="AlphaFoldDB" id="K9W999"/>
<accession>K9W999</accession>
<dbReference type="PATRIC" id="fig|1173027.3.peg.468"/>
<dbReference type="eggNOG" id="COG0457">
    <property type="taxonomic scope" value="Bacteria"/>
</dbReference>
<dbReference type="EMBL" id="CP003630">
    <property type="protein sequence ID" value="AFZ16344.1"/>
    <property type="molecule type" value="Genomic_DNA"/>
</dbReference>
<evidence type="ECO:0000259" key="2">
    <source>
        <dbReference type="Pfam" id="PF00535"/>
    </source>
</evidence>
<dbReference type="RefSeq" id="WP_015180508.1">
    <property type="nucleotide sequence ID" value="NC_019738.1"/>
</dbReference>
<dbReference type="InterPro" id="IPR001173">
    <property type="entry name" value="Glyco_trans_2-like"/>
</dbReference>
<dbReference type="SUPFAM" id="SSF48452">
    <property type="entry name" value="TPR-like"/>
    <property type="match status" value="2"/>
</dbReference>
<feature type="domain" description="Glycosyltransferase 2-like" evidence="2">
    <location>
        <begin position="1"/>
        <end position="149"/>
    </location>
</feature>
<dbReference type="Pfam" id="PF13414">
    <property type="entry name" value="TPR_11"/>
    <property type="match status" value="1"/>
</dbReference>
<dbReference type="STRING" id="1173027.Mic7113_0424"/>
<feature type="repeat" description="TPR" evidence="1">
    <location>
        <begin position="304"/>
        <end position="337"/>
    </location>
</feature>
<proteinExistence type="predicted"/>
<gene>
    <name evidence="3" type="ORF">Mic7113_0424</name>
</gene>
<protein>
    <submittedName>
        <fullName evidence="3">Glycosyl transferase</fullName>
    </submittedName>
</protein>
<feature type="repeat" description="TPR" evidence="1">
    <location>
        <begin position="338"/>
        <end position="371"/>
    </location>
</feature>
<dbReference type="Gene3D" id="1.25.40.10">
    <property type="entry name" value="Tetratricopeptide repeat domain"/>
    <property type="match status" value="2"/>
</dbReference>
<dbReference type="SUPFAM" id="SSF53448">
    <property type="entry name" value="Nucleotide-diphospho-sugar transferases"/>
    <property type="match status" value="1"/>
</dbReference>
<keyword evidence="1" id="KW-0802">TPR repeat</keyword>
<dbReference type="KEGG" id="mic:Mic7113_0424"/>
<keyword evidence="4" id="KW-1185">Reference proteome</keyword>
<dbReference type="Gene3D" id="3.90.550.10">
    <property type="entry name" value="Spore Coat Polysaccharide Biosynthesis Protein SpsA, Chain A"/>
    <property type="match status" value="1"/>
</dbReference>
<dbReference type="eggNOG" id="COG0463">
    <property type="taxonomic scope" value="Bacteria"/>
</dbReference>
<dbReference type="HOGENOM" id="CLU_023736_3_1_3"/>
<evidence type="ECO:0000313" key="3">
    <source>
        <dbReference type="EMBL" id="AFZ16344.1"/>
    </source>
</evidence>
<organism evidence="3 4">
    <name type="scientific">Allocoleopsis franciscana PCC 7113</name>
    <dbReference type="NCBI Taxonomy" id="1173027"/>
    <lineage>
        <taxon>Bacteria</taxon>
        <taxon>Bacillati</taxon>
        <taxon>Cyanobacteriota</taxon>
        <taxon>Cyanophyceae</taxon>
        <taxon>Coleofasciculales</taxon>
        <taxon>Coleofasciculaceae</taxon>
        <taxon>Allocoleopsis</taxon>
        <taxon>Allocoleopsis franciscana</taxon>
    </lineage>
</organism>
<dbReference type="PANTHER" id="PTHR43630">
    <property type="entry name" value="POLY-BETA-1,6-N-ACETYL-D-GLUCOSAMINE SYNTHASE"/>
    <property type="match status" value="1"/>
</dbReference>
<dbReference type="PROSITE" id="PS50005">
    <property type="entry name" value="TPR"/>
    <property type="match status" value="3"/>
</dbReference>
<feature type="repeat" description="TPR" evidence="1">
    <location>
        <begin position="270"/>
        <end position="303"/>
    </location>
</feature>
<dbReference type="SMART" id="SM00028">
    <property type="entry name" value="TPR"/>
    <property type="match status" value="5"/>
</dbReference>
<dbReference type="PROSITE" id="PS50293">
    <property type="entry name" value="TPR_REGION"/>
    <property type="match status" value="1"/>
</dbReference>
<dbReference type="Pfam" id="PF13181">
    <property type="entry name" value="TPR_8"/>
    <property type="match status" value="2"/>
</dbReference>
<evidence type="ECO:0000256" key="1">
    <source>
        <dbReference type="PROSITE-ProRule" id="PRU00339"/>
    </source>
</evidence>